<dbReference type="InterPro" id="IPR042099">
    <property type="entry name" value="ANL_N_sf"/>
</dbReference>
<dbReference type="CDD" id="cd04433">
    <property type="entry name" value="AFD_class_I"/>
    <property type="match status" value="1"/>
</dbReference>
<dbReference type="EMBL" id="CP158374">
    <property type="protein sequence ID" value="XBX80892.1"/>
    <property type="molecule type" value="Genomic_DNA"/>
</dbReference>
<protein>
    <submittedName>
        <fullName evidence="3">Class I adenylate-forming enzyme family protein</fullName>
    </submittedName>
</protein>
<organism evidence="3">
    <name type="scientific">Agromyces sp. G08B096</name>
    <dbReference type="NCBI Taxonomy" id="3156399"/>
    <lineage>
        <taxon>Bacteria</taxon>
        <taxon>Bacillati</taxon>
        <taxon>Actinomycetota</taxon>
        <taxon>Actinomycetes</taxon>
        <taxon>Micrococcales</taxon>
        <taxon>Microbacteriaceae</taxon>
        <taxon>Agromyces</taxon>
    </lineage>
</organism>
<dbReference type="InterPro" id="IPR050237">
    <property type="entry name" value="ATP-dep_AMP-bd_enzyme"/>
</dbReference>
<feature type="compositionally biased region" description="Basic and acidic residues" evidence="1">
    <location>
        <begin position="548"/>
        <end position="563"/>
    </location>
</feature>
<accession>A0AAU7W2R3</accession>
<evidence type="ECO:0000259" key="2">
    <source>
        <dbReference type="Pfam" id="PF00501"/>
    </source>
</evidence>
<dbReference type="InterPro" id="IPR000873">
    <property type="entry name" value="AMP-dep_synth/lig_dom"/>
</dbReference>
<feature type="compositionally biased region" description="Low complexity" evidence="1">
    <location>
        <begin position="530"/>
        <end position="539"/>
    </location>
</feature>
<dbReference type="PANTHER" id="PTHR43767:SF1">
    <property type="entry name" value="NONRIBOSOMAL PEPTIDE SYNTHASE PES1 (EUROFUNG)-RELATED"/>
    <property type="match status" value="1"/>
</dbReference>
<reference evidence="3" key="1">
    <citation type="submission" date="2024-05" db="EMBL/GenBank/DDBJ databases">
        <authorList>
            <person name="Yu L."/>
        </authorList>
    </citation>
    <scope>NUCLEOTIDE SEQUENCE</scope>
    <source>
        <strain evidence="3">G08B096</strain>
    </source>
</reference>
<feature type="region of interest" description="Disordered" evidence="1">
    <location>
        <begin position="530"/>
        <end position="563"/>
    </location>
</feature>
<dbReference type="PANTHER" id="PTHR43767">
    <property type="entry name" value="LONG-CHAIN-FATTY-ACID--COA LIGASE"/>
    <property type="match status" value="1"/>
</dbReference>
<gene>
    <name evidence="3" type="ORF">ABIQ69_09690</name>
</gene>
<dbReference type="AlphaFoldDB" id="A0AAU7W2R3"/>
<evidence type="ECO:0000313" key="3">
    <source>
        <dbReference type="EMBL" id="XBX80892.1"/>
    </source>
</evidence>
<proteinExistence type="predicted"/>
<evidence type="ECO:0000256" key="1">
    <source>
        <dbReference type="SAM" id="MobiDB-lite"/>
    </source>
</evidence>
<sequence length="563" mass="58761">MTDLVAAVLQAVERHPELPAISAGRSTLTYAELGARIRATASALRADGFADGDRVLFSVRPGPDAVVLALGIVLARGTVVFADPGAGEALFRARARLAAPRWVAAESLLHLASTTLFRPLARRRGLELAPYRELVPEARHLRAGPWLPGVPRGARAVSDLARAAARAADLSLASDHPDDEALIVFTSGTTDTPKAVVHTRGSLGAGLGDFAAGVGLYAGQLVVTDQLMVGIPALIAGAHWRMPPRSADPIARPGDVLPLLADAELLFAVPAAMDALLRELDAHPGLAPSRLETIVLGGAPVLRPLLERIRRRFPDTAIRAVYGMTEILPVAIIDGDEKLEASPGRGDVAGGREVAGTGGDPVGRLVPSVTARIDDGELVLSGPGLARGYLHDLPARPLAELRTGDLARLDGDRLTLLGRAKDMFIRGTWNVYPGLYEPIIAGLPGVAEAVLTGVPDEIGDDRIVLVLVPEADRPAELTAEHPLVAAVARALPGLIDAGALPDLVLAAGDLPRSGRSSKLDRAGLARAVARRVAGDAQQAPTRAGSRGPKLDSHHGSHHQEEAG</sequence>
<dbReference type="InterPro" id="IPR045851">
    <property type="entry name" value="AMP-bd_C_sf"/>
</dbReference>
<feature type="domain" description="AMP-dependent synthetase/ligase" evidence="2">
    <location>
        <begin position="10"/>
        <end position="390"/>
    </location>
</feature>
<dbReference type="SUPFAM" id="SSF56801">
    <property type="entry name" value="Acetyl-CoA synthetase-like"/>
    <property type="match status" value="1"/>
</dbReference>
<dbReference type="GO" id="GO:0016878">
    <property type="term" value="F:acid-thiol ligase activity"/>
    <property type="evidence" value="ECO:0007669"/>
    <property type="project" value="UniProtKB-ARBA"/>
</dbReference>
<dbReference type="Gene3D" id="3.40.50.12780">
    <property type="entry name" value="N-terminal domain of ligase-like"/>
    <property type="match status" value="1"/>
</dbReference>
<dbReference type="Pfam" id="PF00501">
    <property type="entry name" value="AMP-binding"/>
    <property type="match status" value="1"/>
</dbReference>
<dbReference type="RefSeq" id="WP_350346918.1">
    <property type="nucleotide sequence ID" value="NZ_CP158374.1"/>
</dbReference>
<dbReference type="Gene3D" id="3.30.300.30">
    <property type="match status" value="1"/>
</dbReference>
<name>A0AAU7W2R3_9MICO</name>